<evidence type="ECO:0000256" key="3">
    <source>
        <dbReference type="ARBA" id="ARBA00022475"/>
    </source>
</evidence>
<evidence type="ECO:0000256" key="5">
    <source>
        <dbReference type="ARBA" id="ARBA00022856"/>
    </source>
</evidence>
<feature type="domain" description="ABC transmembrane type-1" evidence="10">
    <location>
        <begin position="70"/>
        <end position="259"/>
    </location>
</feature>
<dbReference type="InterPro" id="IPR050366">
    <property type="entry name" value="BP-dependent_transpt_permease"/>
</dbReference>
<evidence type="ECO:0000256" key="7">
    <source>
        <dbReference type="ARBA" id="ARBA00022989"/>
    </source>
</evidence>
<dbReference type="GO" id="GO:0055085">
    <property type="term" value="P:transmembrane transport"/>
    <property type="evidence" value="ECO:0007669"/>
    <property type="project" value="InterPro"/>
</dbReference>
<reference evidence="11 12" key="1">
    <citation type="journal article" date="2011" name="J. Bacteriol.">
        <title>Complete genome sequence of the industrial strain Ketogulonicigenium vulgare WSH-001.</title>
        <authorList>
            <person name="Liu L."/>
            <person name="Li Y."/>
            <person name="Zhang J."/>
            <person name="Zhou Z."/>
            <person name="Liu J."/>
            <person name="Li X."/>
            <person name="Zhou J."/>
            <person name="Du G."/>
            <person name="Wang L."/>
            <person name="Chen J."/>
        </authorList>
    </citation>
    <scope>NUCLEOTIDE SEQUENCE [LARGE SCALE GENOMIC DNA]</scope>
    <source>
        <strain evidence="11 12">WSH-001</strain>
        <plasmid evidence="12">pKVU_100</plasmid>
    </source>
</reference>
<evidence type="ECO:0000313" key="11">
    <source>
        <dbReference type="EMBL" id="AEM42595.1"/>
    </source>
</evidence>
<keyword evidence="4 9" id="KW-0812">Transmembrane</keyword>
<dbReference type="OrthoDB" id="9766870at2"/>
<keyword evidence="7 9" id="KW-1133">Transmembrane helix</keyword>
<keyword evidence="11" id="KW-0614">Plasmid</keyword>
<evidence type="ECO:0000259" key="10">
    <source>
        <dbReference type="PROSITE" id="PS50928"/>
    </source>
</evidence>
<accession>F9YB43</accession>
<keyword evidence="3" id="KW-1003">Cell membrane</keyword>
<dbReference type="EMBL" id="CP002019">
    <property type="protein sequence ID" value="AEM42595.1"/>
    <property type="molecule type" value="Genomic_DNA"/>
</dbReference>
<geneLocation type="plasmid" evidence="12">
    <name>pKVU_100</name>
</geneLocation>
<dbReference type="AlphaFoldDB" id="F9YB43"/>
<name>F9YB43_KETVW</name>
<dbReference type="PROSITE" id="PS50928">
    <property type="entry name" value="ABC_TM1"/>
    <property type="match status" value="1"/>
</dbReference>
<dbReference type="GO" id="GO:0015031">
    <property type="term" value="P:protein transport"/>
    <property type="evidence" value="ECO:0007669"/>
    <property type="project" value="UniProtKB-KW"/>
</dbReference>
<protein>
    <submittedName>
        <fullName evidence="11">Oligopeptide ABC transporter permease protein</fullName>
    </submittedName>
</protein>
<feature type="transmembrane region" description="Helical" evidence="9">
    <location>
        <begin position="12"/>
        <end position="31"/>
    </location>
</feature>
<evidence type="ECO:0000256" key="4">
    <source>
        <dbReference type="ARBA" id="ARBA00022692"/>
    </source>
</evidence>
<gene>
    <name evidence="11" type="primary">appC</name>
    <name evidence="11" type="ordered locus">KVU_PA0178</name>
</gene>
<feature type="transmembrane region" description="Helical" evidence="9">
    <location>
        <begin position="118"/>
        <end position="145"/>
    </location>
</feature>
<evidence type="ECO:0000256" key="2">
    <source>
        <dbReference type="ARBA" id="ARBA00022448"/>
    </source>
</evidence>
<evidence type="ECO:0000256" key="8">
    <source>
        <dbReference type="ARBA" id="ARBA00023136"/>
    </source>
</evidence>
<dbReference type="PANTHER" id="PTHR43386">
    <property type="entry name" value="OLIGOPEPTIDE TRANSPORT SYSTEM PERMEASE PROTEIN APPC"/>
    <property type="match status" value="1"/>
</dbReference>
<keyword evidence="5" id="KW-0571">Peptide transport</keyword>
<dbReference type="InterPro" id="IPR025966">
    <property type="entry name" value="OppC_N"/>
</dbReference>
<dbReference type="RefSeq" id="WP_013368523.1">
    <property type="nucleotide sequence ID" value="NC_017386.1"/>
</dbReference>
<keyword evidence="2 9" id="KW-0813">Transport</keyword>
<dbReference type="PANTHER" id="PTHR43386:SF1">
    <property type="entry name" value="D,D-DIPEPTIDE TRANSPORT SYSTEM PERMEASE PROTEIN DDPC-RELATED"/>
    <property type="match status" value="1"/>
</dbReference>
<dbReference type="PATRIC" id="fig|759362.5.peg.2871"/>
<comment type="subcellular location">
    <subcellularLocation>
        <location evidence="1 9">Cell membrane</location>
        <topology evidence="1 9">Multi-pass membrane protein</topology>
    </subcellularLocation>
</comment>
<dbReference type="Proteomes" id="UP000000692">
    <property type="component" value="Plasmid 1"/>
</dbReference>
<comment type="similarity">
    <text evidence="9">Belongs to the binding-protein-dependent transport system permease family.</text>
</comment>
<evidence type="ECO:0000313" key="12">
    <source>
        <dbReference type="Proteomes" id="UP000000692"/>
    </source>
</evidence>
<dbReference type="Pfam" id="PF12911">
    <property type="entry name" value="OppC_N"/>
    <property type="match status" value="1"/>
</dbReference>
<dbReference type="Pfam" id="PF00528">
    <property type="entry name" value="BPD_transp_1"/>
    <property type="match status" value="1"/>
</dbReference>
<evidence type="ECO:0000256" key="9">
    <source>
        <dbReference type="RuleBase" id="RU363032"/>
    </source>
</evidence>
<proteinExistence type="inferred from homology"/>
<dbReference type="InterPro" id="IPR000515">
    <property type="entry name" value="MetI-like"/>
</dbReference>
<dbReference type="SUPFAM" id="SSF161098">
    <property type="entry name" value="MetI-like"/>
    <property type="match status" value="1"/>
</dbReference>
<evidence type="ECO:0000256" key="6">
    <source>
        <dbReference type="ARBA" id="ARBA00022927"/>
    </source>
</evidence>
<dbReference type="GO" id="GO:0015833">
    <property type="term" value="P:peptide transport"/>
    <property type="evidence" value="ECO:0007669"/>
    <property type="project" value="UniProtKB-KW"/>
</dbReference>
<feature type="transmembrane region" description="Helical" evidence="9">
    <location>
        <begin position="72"/>
        <end position="98"/>
    </location>
</feature>
<dbReference type="Gene3D" id="1.10.3720.10">
    <property type="entry name" value="MetI-like"/>
    <property type="match status" value="1"/>
</dbReference>
<dbReference type="GO" id="GO:0005886">
    <property type="term" value="C:plasma membrane"/>
    <property type="evidence" value="ECO:0007669"/>
    <property type="project" value="UniProtKB-SubCell"/>
</dbReference>
<dbReference type="HOGENOM" id="CLU_028518_1_1_5"/>
<feature type="transmembrane region" description="Helical" evidence="9">
    <location>
        <begin position="187"/>
        <end position="216"/>
    </location>
</feature>
<dbReference type="KEGG" id="kvl:KVU_PA0178"/>
<organism evidence="11 12">
    <name type="scientific">Ketogulonicigenium vulgare (strain WSH-001)</name>
    <dbReference type="NCBI Taxonomy" id="759362"/>
    <lineage>
        <taxon>Bacteria</taxon>
        <taxon>Pseudomonadati</taxon>
        <taxon>Pseudomonadota</taxon>
        <taxon>Alphaproteobacteria</taxon>
        <taxon>Rhodobacterales</taxon>
        <taxon>Roseobacteraceae</taxon>
        <taxon>Ketogulonicigenium</taxon>
    </lineage>
</organism>
<feature type="transmembrane region" description="Helical" evidence="9">
    <location>
        <begin position="236"/>
        <end position="259"/>
    </location>
</feature>
<sequence length="279" mass="29869">MHFIRHNPSLLIGAIITAALCLIAIFAPLLATHGVEQMDMANRLQGPSGAHWLGTDNFGRDLWTRLAYGARLSLGVSIVAVTIAVVIGTVVGLLAGYFGGWVDMVLMRITDIFLGFPALILAMAIVAIIGPGTVNLIVAMVMVFWTEYARVIRAATLSLRSRPYVEAARTTGASHIRIIFREILPNALGPIIILATLGLGTAIITESALSFLGFGLRPPAPTWGGTLSYGTRFLAQTPWLCFAAGLTIMLACLGFNMLGDGLRDLLDPKNRLRKGEATV</sequence>
<keyword evidence="12" id="KW-1185">Reference proteome</keyword>
<evidence type="ECO:0000256" key="1">
    <source>
        <dbReference type="ARBA" id="ARBA00004651"/>
    </source>
</evidence>
<dbReference type="CDD" id="cd06261">
    <property type="entry name" value="TM_PBP2"/>
    <property type="match status" value="1"/>
</dbReference>
<keyword evidence="8 9" id="KW-0472">Membrane</keyword>
<dbReference type="InterPro" id="IPR035906">
    <property type="entry name" value="MetI-like_sf"/>
</dbReference>
<keyword evidence="6" id="KW-0653">Protein transport</keyword>